<protein>
    <recommendedName>
        <fullName evidence="5">Integral membrane protein</fullName>
    </recommendedName>
</protein>
<organism evidence="3 4">
    <name type="scientific">Amycolatopsis nalaikhensis</name>
    <dbReference type="NCBI Taxonomy" id="715472"/>
    <lineage>
        <taxon>Bacteria</taxon>
        <taxon>Bacillati</taxon>
        <taxon>Actinomycetota</taxon>
        <taxon>Actinomycetes</taxon>
        <taxon>Pseudonocardiales</taxon>
        <taxon>Pseudonocardiaceae</taxon>
        <taxon>Amycolatopsis</taxon>
    </lineage>
</organism>
<feature type="region of interest" description="Disordered" evidence="1">
    <location>
        <begin position="121"/>
        <end position="146"/>
    </location>
</feature>
<evidence type="ECO:0000313" key="3">
    <source>
        <dbReference type="EMBL" id="WIV59958.1"/>
    </source>
</evidence>
<keyword evidence="2" id="KW-1133">Transmembrane helix</keyword>
<accession>A0ABY8XWL5</accession>
<sequence length="146" mass="15056">MTTFLRATIALQTLAVFLTPVTAGLLLTTPSGLALHSASAYTLYVVVLVHVVAAVLAWRPGGGSPRPIFHAVGFLVLASAQVALGIAHVKTVHVPLGVLLFGLSLLQLREFWAAQPPECMSSASGTQSSSGSSSQPCGRVTLPGEP</sequence>
<feature type="transmembrane region" description="Helical" evidence="2">
    <location>
        <begin position="68"/>
        <end position="87"/>
    </location>
</feature>
<reference evidence="3 4" key="1">
    <citation type="submission" date="2023-06" db="EMBL/GenBank/DDBJ databases">
        <authorList>
            <person name="Oyuntsetseg B."/>
            <person name="Kim S.B."/>
        </authorList>
    </citation>
    <scope>NUCLEOTIDE SEQUENCE [LARGE SCALE GENOMIC DNA]</scope>
    <source>
        <strain evidence="3 4">2-2</strain>
    </source>
</reference>
<dbReference type="Proteomes" id="UP001227101">
    <property type="component" value="Chromosome"/>
</dbReference>
<evidence type="ECO:0000256" key="1">
    <source>
        <dbReference type="SAM" id="MobiDB-lite"/>
    </source>
</evidence>
<evidence type="ECO:0000256" key="2">
    <source>
        <dbReference type="SAM" id="Phobius"/>
    </source>
</evidence>
<dbReference type="EMBL" id="CP127173">
    <property type="protein sequence ID" value="WIV59958.1"/>
    <property type="molecule type" value="Genomic_DNA"/>
</dbReference>
<keyword evidence="4" id="KW-1185">Reference proteome</keyword>
<keyword evidence="2" id="KW-0812">Transmembrane</keyword>
<dbReference type="RefSeq" id="WP_285457522.1">
    <property type="nucleotide sequence ID" value="NZ_CP127173.1"/>
</dbReference>
<evidence type="ECO:0000313" key="4">
    <source>
        <dbReference type="Proteomes" id="UP001227101"/>
    </source>
</evidence>
<keyword evidence="2" id="KW-0472">Membrane</keyword>
<feature type="compositionally biased region" description="Low complexity" evidence="1">
    <location>
        <begin position="121"/>
        <end position="135"/>
    </location>
</feature>
<evidence type="ECO:0008006" key="5">
    <source>
        <dbReference type="Google" id="ProtNLM"/>
    </source>
</evidence>
<feature type="transmembrane region" description="Helical" evidence="2">
    <location>
        <begin position="33"/>
        <end position="56"/>
    </location>
</feature>
<gene>
    <name evidence="3" type="ORF">QP939_15750</name>
</gene>
<name>A0ABY8XWL5_9PSEU</name>
<proteinExistence type="predicted"/>